<evidence type="ECO:0000313" key="2">
    <source>
        <dbReference type="EMBL" id="CAJ1579247.1"/>
    </source>
</evidence>
<organism evidence="2 3">
    <name type="scientific">[Mycobacterium] wendilense</name>
    <dbReference type="NCBI Taxonomy" id="3064284"/>
    <lineage>
        <taxon>Bacteria</taxon>
        <taxon>Bacillati</taxon>
        <taxon>Actinomycetota</taxon>
        <taxon>Actinomycetes</taxon>
        <taxon>Mycobacteriales</taxon>
        <taxon>Mycobacteriaceae</taxon>
        <taxon>Mycolicibacter</taxon>
    </lineage>
</organism>
<dbReference type="InterPro" id="IPR041129">
    <property type="entry name" value="CdiI_2"/>
</dbReference>
<reference evidence="2 3" key="1">
    <citation type="submission" date="2023-08" db="EMBL/GenBank/DDBJ databases">
        <authorList>
            <person name="Folkvardsen B D."/>
            <person name="Norman A."/>
        </authorList>
    </citation>
    <scope>NUCLEOTIDE SEQUENCE [LARGE SCALE GENOMIC DNA]</scope>
    <source>
        <strain evidence="2 3">Mu0050</strain>
    </source>
</reference>
<dbReference type="Pfam" id="PF18593">
    <property type="entry name" value="CdiI_2"/>
    <property type="match status" value="1"/>
</dbReference>
<gene>
    <name evidence="2" type="ORF">MU0050_000412</name>
</gene>
<name>A0ABN9NTJ1_9MYCO</name>
<feature type="domain" description="CdiI immunity protein" evidence="1">
    <location>
        <begin position="9"/>
        <end position="94"/>
    </location>
</feature>
<evidence type="ECO:0000259" key="1">
    <source>
        <dbReference type="Pfam" id="PF18593"/>
    </source>
</evidence>
<protein>
    <submittedName>
        <fullName evidence="2">Contact-dependent growth inhibition system immunity protein</fullName>
    </submittedName>
</protein>
<dbReference type="Proteomes" id="UP001190466">
    <property type="component" value="Chromosome"/>
</dbReference>
<dbReference type="EMBL" id="OY726395">
    <property type="protein sequence ID" value="CAJ1579247.1"/>
    <property type="molecule type" value="Genomic_DNA"/>
</dbReference>
<accession>A0ABN9NTJ1</accession>
<sequence length="113" mass="12770">MSDGPVSWELDQFFGAYFHQDWVLEAEDWQGIVDSYVDVHPVVAELLDLAAEIDAVVNAHTELGLRQLMDELDVNYLPQPLTHKEWLGQVAERLRLHAHGIAAARRAVDQPSL</sequence>
<dbReference type="RefSeq" id="WP_316513913.1">
    <property type="nucleotide sequence ID" value="NZ_OY726395.1"/>
</dbReference>
<keyword evidence="3" id="KW-1185">Reference proteome</keyword>
<evidence type="ECO:0000313" key="3">
    <source>
        <dbReference type="Proteomes" id="UP001190466"/>
    </source>
</evidence>
<proteinExistence type="predicted"/>